<evidence type="ECO:0000256" key="8">
    <source>
        <dbReference type="SAM" id="Phobius"/>
    </source>
</evidence>
<dbReference type="Proteomes" id="UP001598300">
    <property type="component" value="Unassembled WGS sequence"/>
</dbReference>
<proteinExistence type="inferred from homology"/>
<feature type="transmembrane region" description="Helical" evidence="8">
    <location>
        <begin position="68"/>
        <end position="85"/>
    </location>
</feature>
<feature type="transmembrane region" description="Helical" evidence="8">
    <location>
        <begin position="496"/>
        <end position="516"/>
    </location>
</feature>
<evidence type="ECO:0000256" key="1">
    <source>
        <dbReference type="ARBA" id="ARBA00004651"/>
    </source>
</evidence>
<dbReference type="PANTHER" id="PTHR30509">
    <property type="entry name" value="P-HYDROXYBENZOIC ACID EFFLUX PUMP SUBUNIT-RELATED"/>
    <property type="match status" value="1"/>
</dbReference>
<comment type="similarity">
    <text evidence="6">Belongs to the YccS/YhfK family.</text>
</comment>
<feature type="region of interest" description="Disordered" evidence="7">
    <location>
        <begin position="288"/>
        <end position="308"/>
    </location>
</feature>
<feature type="compositionally biased region" description="Pro residues" evidence="7">
    <location>
        <begin position="602"/>
        <end position="620"/>
    </location>
</feature>
<feature type="transmembrane region" description="Helical" evidence="8">
    <location>
        <begin position="421"/>
        <end position="439"/>
    </location>
</feature>
<name>A0ABW6E381_9ACTN</name>
<dbReference type="EMBL" id="JBHXPM010000042">
    <property type="protein sequence ID" value="MFD3960541.1"/>
    <property type="molecule type" value="Genomic_DNA"/>
</dbReference>
<evidence type="ECO:0000313" key="10">
    <source>
        <dbReference type="EMBL" id="MFD3960541.1"/>
    </source>
</evidence>
<evidence type="ECO:0000256" key="4">
    <source>
        <dbReference type="ARBA" id="ARBA00022989"/>
    </source>
</evidence>
<dbReference type="RefSeq" id="WP_070202915.1">
    <property type="nucleotide sequence ID" value="NZ_JBHVRE010000016.1"/>
</dbReference>
<evidence type="ECO:0000256" key="5">
    <source>
        <dbReference type="ARBA" id="ARBA00023136"/>
    </source>
</evidence>
<organism evidence="10 11">
    <name type="scientific">Streptomyces bacillaris</name>
    <dbReference type="NCBI Taxonomy" id="68179"/>
    <lineage>
        <taxon>Bacteria</taxon>
        <taxon>Bacillati</taxon>
        <taxon>Actinomycetota</taxon>
        <taxon>Actinomycetes</taxon>
        <taxon>Kitasatosporales</taxon>
        <taxon>Streptomycetaceae</taxon>
        <taxon>Streptomyces</taxon>
    </lineage>
</organism>
<keyword evidence="4 8" id="KW-1133">Transmembrane helix</keyword>
<evidence type="ECO:0000256" key="3">
    <source>
        <dbReference type="ARBA" id="ARBA00022692"/>
    </source>
</evidence>
<evidence type="ECO:0000313" key="11">
    <source>
        <dbReference type="Proteomes" id="UP001598300"/>
    </source>
</evidence>
<feature type="region of interest" description="Disordered" evidence="7">
    <location>
        <begin position="755"/>
        <end position="781"/>
    </location>
</feature>
<feature type="transmembrane region" description="Helical" evidence="8">
    <location>
        <begin position="140"/>
        <end position="159"/>
    </location>
</feature>
<feature type="region of interest" description="Disordered" evidence="7">
    <location>
        <begin position="555"/>
        <end position="631"/>
    </location>
</feature>
<comment type="caution">
    <text evidence="10">The sequence shown here is derived from an EMBL/GenBank/DDBJ whole genome shotgun (WGS) entry which is preliminary data.</text>
</comment>
<evidence type="ECO:0000256" key="2">
    <source>
        <dbReference type="ARBA" id="ARBA00022475"/>
    </source>
</evidence>
<feature type="transmembrane region" description="Helical" evidence="8">
    <location>
        <begin position="32"/>
        <end position="56"/>
    </location>
</feature>
<accession>A0ABW6E381</accession>
<dbReference type="InterPro" id="IPR049453">
    <property type="entry name" value="Memb_transporter_dom"/>
</dbReference>
<comment type="subcellular location">
    <subcellularLocation>
        <location evidence="1">Cell membrane</location>
        <topology evidence="1">Multi-pass membrane protein</topology>
    </subcellularLocation>
</comment>
<sequence length="781" mass="81467">MADVIPTGQERATIVRRAVRVAVAAGAGFYPLLYGAGLPVMALYALFAPIAVGLLSPIPGSGRQRASVMVRALPPALALATLGTLLAVDTWAAVGGMLVVGFLLAFAAVGGPRPAGVGPGLQLFYILACFPPYAPDTLGQRLSGLTIGILLLTALELLLPDPPATPYRERIARALDEAARGTAPGGVPPERLREAGARLRLSAVPPAERPAGAGRRDRALEQSGRAVRRLLDQLATLAETSPTGIDPASAALLDRVSRLCTTSARFLRTGEDPPVPGALEAAMRDFQAERVRQSSAAPGERPQAEVERRHSRVLALAESARMVEITTDIAVHGRPTEPALPRRLFWYADLSAPRLWAQRVVGNATFRSVLFQNAVRTALGLAAARAVAGSLDLSHGFWVLLVVLTLGRTTAGATWQAVRQAVAGNAAGALVAGALLIGLGPHTDVYAALLAPVMLVAFALGPLLGIAYAQGLFTLVVATAFAQIEPVTWRLSEARMIDVVTGSVIGLLCGLLAWPAGARREVHRAMADLLRTCAELVPGTAEALLRGSGAVTAVGGAQAAPQPWADGSRPPPGDTEARPSGHSGDPQPPAPQAAPEARPDGSRPPPQPPPVGTEAPPPVLPGEGGSQVAPQTLPGVHKLRLAEAAYAQYRTETPAEDTRTDWHAMLIAANHMLLGAHYLPRFGLRSPADATDASAAWARTTAREAVAEVDRIAALLAGGTPEPVRRRTAADSRPPTPLSVDLEVWLESLDQQLTRIDASLTPPAQPPPPVTPSGRRTAPPG</sequence>
<keyword evidence="5 8" id="KW-0472">Membrane</keyword>
<feature type="transmembrane region" description="Helical" evidence="8">
    <location>
        <begin position="446"/>
        <end position="469"/>
    </location>
</feature>
<keyword evidence="2" id="KW-1003">Cell membrane</keyword>
<keyword evidence="11" id="KW-1185">Reference proteome</keyword>
<dbReference type="Pfam" id="PF13515">
    <property type="entry name" value="FUSC_2"/>
    <property type="match status" value="1"/>
</dbReference>
<dbReference type="PANTHER" id="PTHR30509:SF9">
    <property type="entry name" value="MULTIDRUG RESISTANCE PROTEIN MDTO"/>
    <property type="match status" value="1"/>
</dbReference>
<evidence type="ECO:0000256" key="6">
    <source>
        <dbReference type="ARBA" id="ARBA00043993"/>
    </source>
</evidence>
<evidence type="ECO:0000256" key="7">
    <source>
        <dbReference type="SAM" id="MobiDB-lite"/>
    </source>
</evidence>
<protein>
    <submittedName>
        <fullName evidence="10">FUSC family protein</fullName>
    </submittedName>
</protein>
<feature type="domain" description="Integral membrane bound transporter" evidence="9">
    <location>
        <begin position="386"/>
        <end position="509"/>
    </location>
</feature>
<gene>
    <name evidence="10" type="ORF">ACFWR3_31250</name>
</gene>
<feature type="compositionally biased region" description="Low complexity" evidence="7">
    <location>
        <begin position="555"/>
        <end position="567"/>
    </location>
</feature>
<reference evidence="10 11" key="1">
    <citation type="submission" date="2024-09" db="EMBL/GenBank/DDBJ databases">
        <title>The Natural Products Discovery Center: Release of the First 8490 Sequenced Strains for Exploring Actinobacteria Biosynthetic Diversity.</title>
        <authorList>
            <person name="Kalkreuter E."/>
            <person name="Kautsar S.A."/>
            <person name="Yang D."/>
            <person name="Bader C.D."/>
            <person name="Teijaro C.N."/>
            <person name="Fluegel L."/>
            <person name="Davis C.M."/>
            <person name="Simpson J.R."/>
            <person name="Lauterbach L."/>
            <person name="Steele A.D."/>
            <person name="Gui C."/>
            <person name="Meng S."/>
            <person name="Li G."/>
            <person name="Viehrig K."/>
            <person name="Ye F."/>
            <person name="Su P."/>
            <person name="Kiefer A.F."/>
            <person name="Nichols A."/>
            <person name="Cepeda A.J."/>
            <person name="Yan W."/>
            <person name="Fan B."/>
            <person name="Jiang Y."/>
            <person name="Adhikari A."/>
            <person name="Zheng C.-J."/>
            <person name="Schuster L."/>
            <person name="Cowan T.M."/>
            <person name="Smanski M.J."/>
            <person name="Chevrette M.G."/>
            <person name="De Carvalho L.P.S."/>
            <person name="Shen B."/>
        </authorList>
    </citation>
    <scope>NUCLEOTIDE SEQUENCE [LARGE SCALE GENOMIC DNA]</scope>
    <source>
        <strain evidence="10 11">NPDC058584</strain>
    </source>
</reference>
<keyword evidence="3 8" id="KW-0812">Transmembrane</keyword>
<evidence type="ECO:0000259" key="9">
    <source>
        <dbReference type="Pfam" id="PF13515"/>
    </source>
</evidence>
<feature type="transmembrane region" description="Helical" evidence="8">
    <location>
        <begin position="91"/>
        <end position="109"/>
    </location>
</feature>